<dbReference type="GO" id="GO:0015424">
    <property type="term" value="F:ABC-type amino acid transporter activity"/>
    <property type="evidence" value="ECO:0007669"/>
    <property type="project" value="InterPro"/>
</dbReference>
<sequence>MEIKIDNLYKSFGEQVVLNGLNLDIKDIHSIVIIGPSGGGKSTLLRILAGLEVSDSGEIEVNGERIPKEEEGLHEYRKSIGVVFQAFNLFPHLTALENITLPLEKVHKIPAKDAKERAEILLKRFGLFEHEGKYPHQLSGGQQQRVAIVRAMALKPKFLLLDEPTSALDPALTKEILEAIKELRKDKKDMVLVTHEMEFAKGVADCVIFVSGGKIVEMGPPGIVFENPKTVELCKFLGGVDCEKRIKNR</sequence>
<evidence type="ECO:0000256" key="1">
    <source>
        <dbReference type="ARBA" id="ARBA00005417"/>
    </source>
</evidence>
<dbReference type="SMART" id="SM00382">
    <property type="entry name" value="AAA"/>
    <property type="match status" value="1"/>
</dbReference>
<gene>
    <name evidence="6" type="ORF">HMPREF0202_02468</name>
</gene>
<dbReference type="InterPro" id="IPR003439">
    <property type="entry name" value="ABC_transporter-like_ATP-bd"/>
</dbReference>
<keyword evidence="2" id="KW-0813">Transport</keyword>
<dbReference type="PROSITE" id="PS00211">
    <property type="entry name" value="ABC_TRANSPORTER_1"/>
    <property type="match status" value="1"/>
</dbReference>
<dbReference type="GO" id="GO:0005524">
    <property type="term" value="F:ATP binding"/>
    <property type="evidence" value="ECO:0007669"/>
    <property type="project" value="UniProtKB-KW"/>
</dbReference>
<dbReference type="SUPFAM" id="SSF52540">
    <property type="entry name" value="P-loop containing nucleoside triphosphate hydrolases"/>
    <property type="match status" value="1"/>
</dbReference>
<proteinExistence type="inferred from homology"/>
<keyword evidence="7" id="KW-1185">Reference proteome</keyword>
<dbReference type="Proteomes" id="UP000017081">
    <property type="component" value="Unassembled WGS sequence"/>
</dbReference>
<comment type="caution">
    <text evidence="6">The sequence shown here is derived from an EMBL/GenBank/DDBJ whole genome shotgun (WGS) entry which is preliminary data.</text>
</comment>
<keyword evidence="4 6" id="KW-0067">ATP-binding</keyword>
<comment type="similarity">
    <text evidence="1">Belongs to the ABC transporter superfamily.</text>
</comment>
<dbReference type="InterPro" id="IPR050086">
    <property type="entry name" value="MetN_ABC_transporter-like"/>
</dbReference>
<keyword evidence="3" id="KW-0547">Nucleotide-binding</keyword>
<dbReference type="Gene3D" id="3.40.50.300">
    <property type="entry name" value="P-loop containing nucleotide triphosphate hydrolases"/>
    <property type="match status" value="1"/>
</dbReference>
<evidence type="ECO:0000256" key="2">
    <source>
        <dbReference type="ARBA" id="ARBA00022448"/>
    </source>
</evidence>
<dbReference type="PIRSF" id="PIRSF039085">
    <property type="entry name" value="ABC_ATPase_HisP"/>
    <property type="match status" value="1"/>
</dbReference>
<dbReference type="GO" id="GO:0016887">
    <property type="term" value="F:ATP hydrolysis activity"/>
    <property type="evidence" value="ECO:0007669"/>
    <property type="project" value="InterPro"/>
</dbReference>
<evidence type="ECO:0000313" key="7">
    <source>
        <dbReference type="Proteomes" id="UP000017081"/>
    </source>
</evidence>
<evidence type="ECO:0000256" key="4">
    <source>
        <dbReference type="ARBA" id="ARBA00022840"/>
    </source>
</evidence>
<name>U7V5M3_9FUSO</name>
<dbReference type="RefSeq" id="WP_023051998.1">
    <property type="nucleotide sequence ID" value="NZ_CP173065.2"/>
</dbReference>
<dbReference type="PATRIC" id="fig|1319815.3.peg.2370"/>
<dbReference type="EMBL" id="AXZF01000123">
    <property type="protein sequence ID" value="ERT67002.1"/>
    <property type="molecule type" value="Genomic_DNA"/>
</dbReference>
<dbReference type="HOGENOM" id="CLU_000604_1_22_0"/>
<dbReference type="AlphaFoldDB" id="U7V5M3"/>
<dbReference type="InterPro" id="IPR017871">
    <property type="entry name" value="ABC_transporter-like_CS"/>
</dbReference>
<dbReference type="InterPro" id="IPR027417">
    <property type="entry name" value="P-loop_NTPase"/>
</dbReference>
<feature type="domain" description="ABC transporter" evidence="5">
    <location>
        <begin position="3"/>
        <end position="237"/>
    </location>
</feature>
<organism evidence="6 7">
    <name type="scientific">Cetobacterium somerae ATCC BAA-474</name>
    <dbReference type="NCBI Taxonomy" id="1319815"/>
    <lineage>
        <taxon>Bacteria</taxon>
        <taxon>Fusobacteriati</taxon>
        <taxon>Fusobacteriota</taxon>
        <taxon>Fusobacteriia</taxon>
        <taxon>Fusobacteriales</taxon>
        <taxon>Fusobacteriaceae</taxon>
        <taxon>Cetobacterium</taxon>
    </lineage>
</organism>
<dbReference type="STRING" id="1319815.HMPREF0202_02468"/>
<dbReference type="Pfam" id="PF00005">
    <property type="entry name" value="ABC_tran"/>
    <property type="match status" value="1"/>
</dbReference>
<dbReference type="InterPro" id="IPR030679">
    <property type="entry name" value="ABC_ATPase_HisP-typ"/>
</dbReference>
<protein>
    <submittedName>
        <fullName evidence="6">Putative glutamate ABC transporter, ATP-binding protein GluA</fullName>
    </submittedName>
</protein>
<reference evidence="6 7" key="1">
    <citation type="submission" date="2013-08" db="EMBL/GenBank/DDBJ databases">
        <authorList>
            <person name="Weinstock G."/>
            <person name="Sodergren E."/>
            <person name="Wylie T."/>
            <person name="Fulton L."/>
            <person name="Fulton R."/>
            <person name="Fronick C."/>
            <person name="O'Laughlin M."/>
            <person name="Godfrey J."/>
            <person name="Miner T."/>
            <person name="Herter B."/>
            <person name="Appelbaum E."/>
            <person name="Cordes M."/>
            <person name="Lek S."/>
            <person name="Wollam A."/>
            <person name="Pepin K.H."/>
            <person name="Palsikar V.B."/>
            <person name="Mitreva M."/>
            <person name="Wilson R.K."/>
        </authorList>
    </citation>
    <scope>NUCLEOTIDE SEQUENCE [LARGE SCALE GENOMIC DNA]</scope>
    <source>
        <strain evidence="6 7">ATCC BAA-474</strain>
    </source>
</reference>
<dbReference type="PANTHER" id="PTHR43166">
    <property type="entry name" value="AMINO ACID IMPORT ATP-BINDING PROTEIN"/>
    <property type="match status" value="1"/>
</dbReference>
<evidence type="ECO:0000256" key="3">
    <source>
        <dbReference type="ARBA" id="ARBA00022741"/>
    </source>
</evidence>
<dbReference type="PANTHER" id="PTHR43166:SF4">
    <property type="entry name" value="PHOSPHONATES IMPORT ATP-BINDING PROTEIN PHNC"/>
    <property type="match status" value="1"/>
</dbReference>
<dbReference type="eggNOG" id="COG1126">
    <property type="taxonomic scope" value="Bacteria"/>
</dbReference>
<accession>U7V5M3</accession>
<evidence type="ECO:0000259" key="5">
    <source>
        <dbReference type="PROSITE" id="PS50893"/>
    </source>
</evidence>
<evidence type="ECO:0000313" key="6">
    <source>
        <dbReference type="EMBL" id="ERT67002.1"/>
    </source>
</evidence>
<dbReference type="PROSITE" id="PS50893">
    <property type="entry name" value="ABC_TRANSPORTER_2"/>
    <property type="match status" value="1"/>
</dbReference>
<dbReference type="InterPro" id="IPR003593">
    <property type="entry name" value="AAA+_ATPase"/>
</dbReference>